<dbReference type="PANTHER" id="PTHR43537:SF24">
    <property type="entry name" value="GLUCONATE OPERON TRANSCRIPTIONAL REPRESSOR"/>
    <property type="match status" value="1"/>
</dbReference>
<organism evidence="5 6">
    <name type="scientific">Romboutsia faecis</name>
    <dbReference type="NCBI Taxonomy" id="2764597"/>
    <lineage>
        <taxon>Bacteria</taxon>
        <taxon>Bacillati</taxon>
        <taxon>Bacillota</taxon>
        <taxon>Clostridia</taxon>
        <taxon>Peptostreptococcales</taxon>
        <taxon>Peptostreptococcaceae</taxon>
        <taxon>Romboutsia</taxon>
    </lineage>
</organism>
<feature type="domain" description="HTH gntR-type" evidence="4">
    <location>
        <begin position="18"/>
        <end position="85"/>
    </location>
</feature>
<dbReference type="EMBL" id="JACRWE010000003">
    <property type="protein sequence ID" value="MBC5996488.1"/>
    <property type="molecule type" value="Genomic_DNA"/>
</dbReference>
<dbReference type="CDD" id="cd07377">
    <property type="entry name" value="WHTH_GntR"/>
    <property type="match status" value="1"/>
</dbReference>
<evidence type="ECO:0000256" key="1">
    <source>
        <dbReference type="ARBA" id="ARBA00023015"/>
    </source>
</evidence>
<dbReference type="SMART" id="SM00345">
    <property type="entry name" value="HTH_GNTR"/>
    <property type="match status" value="1"/>
</dbReference>
<dbReference type="SUPFAM" id="SSF48008">
    <property type="entry name" value="GntR ligand-binding domain-like"/>
    <property type="match status" value="1"/>
</dbReference>
<proteinExistence type="predicted"/>
<dbReference type="InterPro" id="IPR011711">
    <property type="entry name" value="GntR_C"/>
</dbReference>
<protein>
    <submittedName>
        <fullName evidence="5">GntR family transcriptional regulator</fullName>
    </submittedName>
</protein>
<keyword evidence="1" id="KW-0805">Transcription regulation</keyword>
<dbReference type="Gene3D" id="1.10.10.10">
    <property type="entry name" value="Winged helix-like DNA-binding domain superfamily/Winged helix DNA-binding domain"/>
    <property type="match status" value="1"/>
</dbReference>
<dbReference type="InterPro" id="IPR000524">
    <property type="entry name" value="Tscrpt_reg_HTH_GntR"/>
</dbReference>
<dbReference type="PROSITE" id="PS50949">
    <property type="entry name" value="HTH_GNTR"/>
    <property type="match status" value="1"/>
</dbReference>
<dbReference type="InterPro" id="IPR036388">
    <property type="entry name" value="WH-like_DNA-bd_sf"/>
</dbReference>
<dbReference type="PRINTS" id="PR00035">
    <property type="entry name" value="HTHGNTR"/>
</dbReference>
<reference evidence="5 6" key="1">
    <citation type="submission" date="2020-08" db="EMBL/GenBank/DDBJ databases">
        <authorList>
            <person name="Liu C."/>
            <person name="Sun Q."/>
        </authorList>
    </citation>
    <scope>NUCLEOTIDE SEQUENCE [LARGE SCALE GENOMIC DNA]</scope>
    <source>
        <strain evidence="5 6">NSJ-18</strain>
    </source>
</reference>
<dbReference type="InterPro" id="IPR008920">
    <property type="entry name" value="TF_FadR/GntR_C"/>
</dbReference>
<comment type="caution">
    <text evidence="5">The sequence shown here is derived from an EMBL/GenBank/DDBJ whole genome shotgun (WGS) entry which is preliminary data.</text>
</comment>
<evidence type="ECO:0000256" key="3">
    <source>
        <dbReference type="ARBA" id="ARBA00023163"/>
    </source>
</evidence>
<sequence>MKNWMDEFVKNTDLSQNRPIREVVYESLRKTLIEGKIPLGERIIEKEYSERLNISRTPVREALKQLELEGLVEYIHRSGVVVNTITKEDVIEVYRIRQSLELLVITTAMDNITEEEVDEINQLLDYTEKVNSEGKINEVIKLFGEFNSIIYKASKMKRLPLMISNLNSYLQRFRNISIEDNSRREKALVEHRYILQAIVSKDKDLAERTIKKHLEDSLEIVVSQFNI</sequence>
<dbReference type="Gene3D" id="1.20.120.530">
    <property type="entry name" value="GntR ligand-binding domain-like"/>
    <property type="match status" value="1"/>
</dbReference>
<keyword evidence="6" id="KW-1185">Reference proteome</keyword>
<dbReference type="InterPro" id="IPR036390">
    <property type="entry name" value="WH_DNA-bd_sf"/>
</dbReference>
<dbReference type="Pfam" id="PF00392">
    <property type="entry name" value="GntR"/>
    <property type="match status" value="1"/>
</dbReference>
<keyword evidence="3" id="KW-0804">Transcription</keyword>
<name>A0ABR7JP13_9FIRM</name>
<dbReference type="SUPFAM" id="SSF46785">
    <property type="entry name" value="Winged helix' DNA-binding domain"/>
    <property type="match status" value="1"/>
</dbReference>
<accession>A0ABR7JP13</accession>
<keyword evidence="2" id="KW-0238">DNA-binding</keyword>
<evidence type="ECO:0000313" key="5">
    <source>
        <dbReference type="EMBL" id="MBC5996488.1"/>
    </source>
</evidence>
<dbReference type="SMART" id="SM00895">
    <property type="entry name" value="FCD"/>
    <property type="match status" value="1"/>
</dbReference>
<evidence type="ECO:0000259" key="4">
    <source>
        <dbReference type="PROSITE" id="PS50949"/>
    </source>
</evidence>
<dbReference type="RefSeq" id="WP_153925955.1">
    <property type="nucleotide sequence ID" value="NZ_JACRWE010000003.1"/>
</dbReference>
<gene>
    <name evidence="5" type="ORF">H8923_06910</name>
</gene>
<dbReference type="Proteomes" id="UP000609849">
    <property type="component" value="Unassembled WGS sequence"/>
</dbReference>
<evidence type="ECO:0000256" key="2">
    <source>
        <dbReference type="ARBA" id="ARBA00023125"/>
    </source>
</evidence>
<evidence type="ECO:0000313" key="6">
    <source>
        <dbReference type="Proteomes" id="UP000609849"/>
    </source>
</evidence>
<dbReference type="PANTHER" id="PTHR43537">
    <property type="entry name" value="TRANSCRIPTIONAL REGULATOR, GNTR FAMILY"/>
    <property type="match status" value="1"/>
</dbReference>
<dbReference type="Pfam" id="PF07729">
    <property type="entry name" value="FCD"/>
    <property type="match status" value="1"/>
</dbReference>